<feature type="compositionally biased region" description="Basic and acidic residues" evidence="1">
    <location>
        <begin position="47"/>
        <end position="63"/>
    </location>
</feature>
<feature type="region of interest" description="Disordered" evidence="1">
    <location>
        <begin position="22"/>
        <end position="69"/>
    </location>
</feature>
<accession>A0A9P1ELM4</accession>
<dbReference type="InterPro" id="IPR009057">
    <property type="entry name" value="Homeodomain-like_sf"/>
</dbReference>
<evidence type="ECO:0000313" key="3">
    <source>
        <dbReference type="Proteomes" id="UP001152484"/>
    </source>
</evidence>
<dbReference type="Proteomes" id="UP001152484">
    <property type="component" value="Unassembled WGS sequence"/>
</dbReference>
<dbReference type="Gene3D" id="1.10.10.60">
    <property type="entry name" value="Homeodomain-like"/>
    <property type="match status" value="1"/>
</dbReference>
<gene>
    <name evidence="2" type="ORF">CEURO_LOCUS21053</name>
</gene>
<dbReference type="AlphaFoldDB" id="A0A9P1ELM4"/>
<feature type="compositionally biased region" description="Polar residues" evidence="1">
    <location>
        <begin position="25"/>
        <end position="43"/>
    </location>
</feature>
<comment type="caution">
    <text evidence="2">The sequence shown here is derived from an EMBL/GenBank/DDBJ whole genome shotgun (WGS) entry which is preliminary data.</text>
</comment>
<name>A0A9P1ELM4_CUSEU</name>
<reference evidence="2" key="1">
    <citation type="submission" date="2022-07" db="EMBL/GenBank/DDBJ databases">
        <authorList>
            <person name="Macas J."/>
            <person name="Novak P."/>
            <person name="Neumann P."/>
        </authorList>
    </citation>
    <scope>NUCLEOTIDE SEQUENCE</scope>
</reference>
<proteinExistence type="predicted"/>
<protein>
    <recommendedName>
        <fullName evidence="4">Myb-like domain-containing protein</fullName>
    </recommendedName>
</protein>
<feature type="compositionally biased region" description="Basic and acidic residues" evidence="1">
    <location>
        <begin position="121"/>
        <end position="132"/>
    </location>
</feature>
<sequence length="613" mass="68337">MIGGCKVLLTYKRKRQHVLHREGVANSSANFPESSPVSPQKNGEATDENHRSNDERKESEGPHQDGCSLQLCGKAESNIADPIKERKFHSPFRTFHRRVKQNNQGESKIANNCFEDASANQKHEEPTSDDGYHSCVSTGSAPQMKTHLEVNKLPQTVDDASSPNEVAFGGSASSPSGLHKSVAVDEAKQILVKSSIQAQGNSCSATKNAEVTENQIIDLNISEFLDDNADTRDSLNLGLSVHLCDSSERTGCNKKLVCDVADDQPICTTPDTNGNCCKSSGLKNYPSQLSTQDITYDFFPISSSPKKINTIAKDSNDGNHPQQEREFLPKHVSPNPALFLHQVGPPMVERPPPTPAYVSNSLQWLREFKRNAVPLHPPSDQTSSLFRHQMILDNIVSRATSRKRKRNRVPMNAMMWSEEELDCLWIGVRRHGRGKWEAMLRDPRLRFCSWRSARDLAERWEEERWKLMHGGSASQVKQLRKLDPYRSNDVQLSLGANTGTFCLNPHMFDQSESRPVLTQDSFTVGHPADMAVRGNLPSWIREAVSMPIRPPLSGLQRANPIVFPESNESVDKLSSLHNITTVSGNYPTAQKDEFIINNNDGSSEETISDDHNN</sequence>
<evidence type="ECO:0000313" key="2">
    <source>
        <dbReference type="EMBL" id="CAH9116202.1"/>
    </source>
</evidence>
<evidence type="ECO:0000256" key="1">
    <source>
        <dbReference type="SAM" id="MobiDB-lite"/>
    </source>
</evidence>
<dbReference type="SUPFAM" id="SSF46689">
    <property type="entry name" value="Homeodomain-like"/>
    <property type="match status" value="1"/>
</dbReference>
<organism evidence="2 3">
    <name type="scientific">Cuscuta europaea</name>
    <name type="common">European dodder</name>
    <dbReference type="NCBI Taxonomy" id="41803"/>
    <lineage>
        <taxon>Eukaryota</taxon>
        <taxon>Viridiplantae</taxon>
        <taxon>Streptophyta</taxon>
        <taxon>Embryophyta</taxon>
        <taxon>Tracheophyta</taxon>
        <taxon>Spermatophyta</taxon>
        <taxon>Magnoliopsida</taxon>
        <taxon>eudicotyledons</taxon>
        <taxon>Gunneridae</taxon>
        <taxon>Pentapetalae</taxon>
        <taxon>asterids</taxon>
        <taxon>lamiids</taxon>
        <taxon>Solanales</taxon>
        <taxon>Convolvulaceae</taxon>
        <taxon>Cuscuteae</taxon>
        <taxon>Cuscuta</taxon>
        <taxon>Cuscuta subgen. Cuscuta</taxon>
    </lineage>
</organism>
<feature type="region of interest" description="Disordered" evidence="1">
    <location>
        <begin position="119"/>
        <end position="139"/>
    </location>
</feature>
<keyword evidence="3" id="KW-1185">Reference proteome</keyword>
<dbReference type="EMBL" id="CAMAPE010000070">
    <property type="protein sequence ID" value="CAH9116202.1"/>
    <property type="molecule type" value="Genomic_DNA"/>
</dbReference>
<evidence type="ECO:0008006" key="4">
    <source>
        <dbReference type="Google" id="ProtNLM"/>
    </source>
</evidence>
<dbReference type="OrthoDB" id="608866at2759"/>
<dbReference type="CDD" id="cd11660">
    <property type="entry name" value="SANT_TRF"/>
    <property type="match status" value="1"/>
</dbReference>